<dbReference type="EMBL" id="ADCY02000072">
    <property type="protein sequence ID" value="EFG29861.1"/>
    <property type="molecule type" value="Genomic_DNA"/>
</dbReference>
<gene>
    <name evidence="1" type="ORF">HMPREF9021_02306</name>
</gene>
<sequence>MYGITFDLNTRDLQMFYSHTEQQAYAEIAEILQNYGFKNMGKVFISQSDNVADLFTAVLALRQESWFSSSVRNIHSFKIEQWSDLTQFVRA</sequence>
<reference evidence="1 2" key="2">
    <citation type="submission" date="2011-10" db="EMBL/GenBank/DDBJ databases">
        <title>The Genome Sequence of Simonsiella muelleri ATCC 29453.</title>
        <authorList>
            <consortium name="The Broad Institute Genome Sequencing Platform"/>
            <consortium name="The Broad Institute Genome Sequencing Center for Infectious Disease"/>
            <person name="Earl A."/>
            <person name="Ward D."/>
            <person name="Feldgarden M."/>
            <person name="Gevers D."/>
            <person name="Izard J."/>
            <person name="Baranova O.V."/>
            <person name="Blanton J.M."/>
            <person name="Tanner A.C."/>
            <person name="Dewhirst F."/>
            <person name="Young S.K."/>
            <person name="Zeng Q."/>
            <person name="Gargeya S."/>
            <person name="Fitzgerald M."/>
            <person name="Haas B."/>
            <person name="Abouelleil A."/>
            <person name="Alvarado L."/>
            <person name="Arachchi H.M."/>
            <person name="Berlin A."/>
            <person name="Brown A."/>
            <person name="Chapman S.B."/>
            <person name="Chen Z."/>
            <person name="Dunbar C."/>
            <person name="Freedman E."/>
            <person name="Gearin G."/>
            <person name="Goldberg J."/>
            <person name="Griggs A."/>
            <person name="Gujja S."/>
            <person name="Heiman D."/>
            <person name="Howarth C."/>
            <person name="Larson L."/>
            <person name="Lui A."/>
            <person name="MacDonald P.J.P."/>
            <person name="Montmayeur A."/>
            <person name="Murphy C."/>
            <person name="Neiman D."/>
            <person name="Pearson M."/>
            <person name="Priest M."/>
            <person name="Roberts A."/>
            <person name="Saif S."/>
            <person name="Shea T."/>
            <person name="Shenoy N."/>
            <person name="Sisk P."/>
            <person name="Stolte C."/>
            <person name="Sykes S."/>
            <person name="Wortman J."/>
            <person name="Nusbaum C."/>
            <person name="Birren B."/>
        </authorList>
    </citation>
    <scope>NUCLEOTIDE SEQUENCE [LARGE SCALE GENOMIC DNA]</scope>
    <source>
        <strain evidence="1 2">ATCC 29453</strain>
    </source>
</reference>
<dbReference type="eggNOG" id="COG3309">
    <property type="taxonomic scope" value="Bacteria"/>
</dbReference>
<reference evidence="1 2" key="1">
    <citation type="submission" date="2010-03" db="EMBL/GenBank/DDBJ databases">
        <authorList>
            <consortium name="The Broad Institute Genome Sequencing Platform"/>
            <person name="Ward D."/>
            <person name="Earl A."/>
            <person name="Feldgarden M."/>
            <person name="Gevers D."/>
            <person name="Young S."/>
            <person name="Zeng Q."/>
            <person name="Koehrsen M."/>
            <person name="Alvarado L."/>
            <person name="Berlin A.M."/>
            <person name="Borenstein D."/>
            <person name="Chapman S.B."/>
            <person name="Chen Z."/>
            <person name="Engels R."/>
            <person name="Freedman E."/>
            <person name="Gellesch M."/>
            <person name="Goldberg J."/>
            <person name="Griggs A."/>
            <person name="Gujja S."/>
            <person name="Heilman E.R."/>
            <person name="Heiman D.I."/>
            <person name="Hepburn T.A."/>
            <person name="Howarth C."/>
            <person name="Jen D."/>
            <person name="Larson L."/>
            <person name="Mehta T."/>
            <person name="Park D."/>
            <person name="Pearson M."/>
            <person name="Richards J."/>
            <person name="Roberts A."/>
            <person name="Saif S."/>
            <person name="Shea T.D."/>
            <person name="Shenoy N."/>
            <person name="Sisk P."/>
            <person name="Stolte C."/>
            <person name="Sykes S.N."/>
            <person name="Walk T."/>
            <person name="White J."/>
            <person name="Yandava C."/>
            <person name="Izard J."/>
            <person name="Baranova O.V."/>
            <person name="Blanton J.M."/>
            <person name="Tanner A.C."/>
            <person name="Dewhirst F."/>
            <person name="Haas B."/>
            <person name="Nusbaum C."/>
            <person name="Birren B."/>
        </authorList>
    </citation>
    <scope>NUCLEOTIDE SEQUENCE [LARGE SCALE GENOMIC DNA]</scope>
    <source>
        <strain evidence="1 2">ATCC 29453</strain>
    </source>
</reference>
<dbReference type="RefSeq" id="WP_002643098.1">
    <property type="nucleotide sequence ID" value="NZ_CP019448.1"/>
</dbReference>
<dbReference type="OrthoDB" id="8611858at2"/>
<name>V9HJR5_9NEIS</name>
<comment type="caution">
    <text evidence="1">The sequence shown here is derived from an EMBL/GenBank/DDBJ whole genome shotgun (WGS) entry which is preliminary data.</text>
</comment>
<protein>
    <submittedName>
        <fullName evidence="1">Uncharacterized protein</fullName>
    </submittedName>
</protein>
<keyword evidence="2" id="KW-1185">Reference proteome</keyword>
<dbReference type="Proteomes" id="UP000017813">
    <property type="component" value="Unassembled WGS sequence"/>
</dbReference>
<dbReference type="Gene3D" id="3.30.70.240">
    <property type="match status" value="1"/>
</dbReference>
<evidence type="ECO:0000313" key="1">
    <source>
        <dbReference type="EMBL" id="EFG29861.1"/>
    </source>
</evidence>
<organism evidence="1 2">
    <name type="scientific">Simonsiella muelleri ATCC 29453</name>
    <dbReference type="NCBI Taxonomy" id="641147"/>
    <lineage>
        <taxon>Bacteria</taxon>
        <taxon>Pseudomonadati</taxon>
        <taxon>Pseudomonadota</taxon>
        <taxon>Betaproteobacteria</taxon>
        <taxon>Neisseriales</taxon>
        <taxon>Neisseriaceae</taxon>
        <taxon>Simonsiella</taxon>
    </lineage>
</organism>
<evidence type="ECO:0000313" key="2">
    <source>
        <dbReference type="Proteomes" id="UP000017813"/>
    </source>
</evidence>
<dbReference type="HOGENOM" id="CLU_145265_4_0_4"/>
<dbReference type="KEGG" id="smur:BWP33_05045"/>
<dbReference type="STRING" id="641147.HMPREF9021_02306"/>
<proteinExistence type="predicted"/>
<dbReference type="AlphaFoldDB" id="V9HJR5"/>
<accession>V9HJR5</accession>